<organism evidence="3 4">
    <name type="scientific">Candidatus Doudnabacteria bacterium RIFCSPHIGHO2_02_FULL_46_11</name>
    <dbReference type="NCBI Taxonomy" id="1817832"/>
    <lineage>
        <taxon>Bacteria</taxon>
        <taxon>Candidatus Doudnaibacteriota</taxon>
    </lineage>
</organism>
<evidence type="ECO:0000256" key="1">
    <source>
        <dbReference type="PROSITE-ProRule" id="PRU00409"/>
    </source>
</evidence>
<keyword evidence="1" id="KW-0067">ATP-binding</keyword>
<dbReference type="InterPro" id="IPR011761">
    <property type="entry name" value="ATP-grasp"/>
</dbReference>
<evidence type="ECO:0000259" key="2">
    <source>
        <dbReference type="PROSITE" id="PS50975"/>
    </source>
</evidence>
<feature type="domain" description="ATP-grasp" evidence="2">
    <location>
        <begin position="140"/>
        <end position="391"/>
    </location>
</feature>
<gene>
    <name evidence="3" type="ORF">A3J48_00210</name>
</gene>
<dbReference type="InterPro" id="IPR013815">
    <property type="entry name" value="ATP_grasp_subdomain_1"/>
</dbReference>
<accession>A0A1F5P6K3</accession>
<keyword evidence="1" id="KW-0547">Nucleotide-binding</keyword>
<dbReference type="Proteomes" id="UP000176786">
    <property type="component" value="Unassembled WGS sequence"/>
</dbReference>
<dbReference type="PROSITE" id="PS50975">
    <property type="entry name" value="ATP_GRASP"/>
    <property type="match status" value="1"/>
</dbReference>
<sequence>MPKANTCPDCGPKSTGHFFRKTSIFFEWLFLPVLRPFEFLGEKFVSVFGLKNHDLLVNLLLIIRILKEAKIDEEDNLRMRLAAEEAERRGIVMRKLKFFSRSTVLCVAYFKERRLIFEQLPRPQGYYESLKWLDNKAVIREKFLKLGMPVAAGGRAFTLKKALRIFKTIGAPVIIKPHIGSRSAHTTIHINTVTELISAFRKAKQLSPWVVVEKELSGFVHRITFIGGKLFACLRREQPHVVGDGVSSIRELIFKENKNPKRDNTYFYQLPMDEKAEEEIRYHGFTWSSIPQDGQVVLLNQKAVGYLGSGLTDLTDVIHPANVEMFEKIDKLLATPLHGIDFMTTDISKPWQTIENCGVIECNSLPFLEMHHNPLVGQPRDAIGALWDIAFLK</sequence>
<evidence type="ECO:0000313" key="3">
    <source>
        <dbReference type="EMBL" id="OGE85526.1"/>
    </source>
</evidence>
<dbReference type="GO" id="GO:0005524">
    <property type="term" value="F:ATP binding"/>
    <property type="evidence" value="ECO:0007669"/>
    <property type="project" value="UniProtKB-UniRule"/>
</dbReference>
<comment type="caution">
    <text evidence="3">The sequence shown here is derived from an EMBL/GenBank/DDBJ whole genome shotgun (WGS) entry which is preliminary data.</text>
</comment>
<dbReference type="EMBL" id="MFES01000026">
    <property type="protein sequence ID" value="OGE85526.1"/>
    <property type="molecule type" value="Genomic_DNA"/>
</dbReference>
<evidence type="ECO:0000313" key="4">
    <source>
        <dbReference type="Proteomes" id="UP000176786"/>
    </source>
</evidence>
<dbReference type="Gene3D" id="3.30.1490.20">
    <property type="entry name" value="ATP-grasp fold, A domain"/>
    <property type="match status" value="1"/>
</dbReference>
<dbReference type="AlphaFoldDB" id="A0A1F5P6K3"/>
<protein>
    <recommendedName>
        <fullName evidence="2">ATP-grasp domain-containing protein</fullName>
    </recommendedName>
</protein>
<proteinExistence type="predicted"/>
<name>A0A1F5P6K3_9BACT</name>
<dbReference type="STRING" id="1817832.A3J48_00210"/>
<dbReference type="SUPFAM" id="SSF56059">
    <property type="entry name" value="Glutathione synthetase ATP-binding domain-like"/>
    <property type="match status" value="1"/>
</dbReference>
<dbReference type="GO" id="GO:0046872">
    <property type="term" value="F:metal ion binding"/>
    <property type="evidence" value="ECO:0007669"/>
    <property type="project" value="InterPro"/>
</dbReference>
<reference evidence="3 4" key="1">
    <citation type="journal article" date="2016" name="Nat. Commun.">
        <title>Thousands of microbial genomes shed light on interconnected biogeochemical processes in an aquifer system.</title>
        <authorList>
            <person name="Anantharaman K."/>
            <person name="Brown C.T."/>
            <person name="Hug L.A."/>
            <person name="Sharon I."/>
            <person name="Castelle C.J."/>
            <person name="Probst A.J."/>
            <person name="Thomas B.C."/>
            <person name="Singh A."/>
            <person name="Wilkins M.J."/>
            <person name="Karaoz U."/>
            <person name="Brodie E.L."/>
            <person name="Williams K.H."/>
            <person name="Hubbard S.S."/>
            <person name="Banfield J.F."/>
        </authorList>
    </citation>
    <scope>NUCLEOTIDE SEQUENCE [LARGE SCALE GENOMIC DNA]</scope>
</reference>